<protein>
    <recommendedName>
        <fullName evidence="2">Roadblock/LAMTOR2 domain-containing protein</fullName>
    </recommendedName>
</protein>
<organism evidence="1">
    <name type="scientific">hydrothermal vent metagenome</name>
    <dbReference type="NCBI Taxonomy" id="652676"/>
    <lineage>
        <taxon>unclassified sequences</taxon>
        <taxon>metagenomes</taxon>
        <taxon>ecological metagenomes</taxon>
    </lineage>
</organism>
<accession>A0A3B0W3S1</accession>
<evidence type="ECO:0008006" key="2">
    <source>
        <dbReference type="Google" id="ProtNLM"/>
    </source>
</evidence>
<sequence>MSEHPKYLLPTPAGAYYLTQDNTENWQKGVLKRLFSLPASPVLNNATLTFLLDTTDKDNLVYKLEECQKLQLLQVIEQEILAPAGHLENNLKKLMHVFSKKQKVLLSDSQGFCIANHGFPAEMSEEISVLSADIAIMHKRRAIKINEKLGLNSQAWSIVDASGNSCLGFWPLNINDEVFVLAIEGVPFFNQAAMISLVWILYLRYGN</sequence>
<gene>
    <name evidence="1" type="ORF">MNBD_GAMMA01-781</name>
</gene>
<evidence type="ECO:0000313" key="1">
    <source>
        <dbReference type="EMBL" id="VAW38264.1"/>
    </source>
</evidence>
<dbReference type="AlphaFoldDB" id="A0A3B0W3S1"/>
<dbReference type="EMBL" id="UOEW01000199">
    <property type="protein sequence ID" value="VAW38264.1"/>
    <property type="molecule type" value="Genomic_DNA"/>
</dbReference>
<proteinExistence type="predicted"/>
<reference evidence="1" key="1">
    <citation type="submission" date="2018-06" db="EMBL/GenBank/DDBJ databases">
        <authorList>
            <person name="Zhirakovskaya E."/>
        </authorList>
    </citation>
    <scope>NUCLEOTIDE SEQUENCE</scope>
</reference>
<name>A0A3B0W3S1_9ZZZZ</name>